<evidence type="ECO:0000256" key="3">
    <source>
        <dbReference type="ARBA" id="ARBA00023004"/>
    </source>
</evidence>
<keyword evidence="7" id="KW-1185">Reference proteome</keyword>
<reference evidence="6 7" key="2">
    <citation type="journal article" date="2010" name="Stand. Genomic Sci.">
        <title>Complete genome sequence of Desulfohalobium retbaense type strain (HR(100)).</title>
        <authorList>
            <person name="Spring S."/>
            <person name="Nolan M."/>
            <person name="Lapidus A."/>
            <person name="Glavina Del Rio T."/>
            <person name="Copeland A."/>
            <person name="Tice H."/>
            <person name="Cheng J.F."/>
            <person name="Lucas S."/>
            <person name="Land M."/>
            <person name="Chen F."/>
            <person name="Bruce D."/>
            <person name="Goodwin L."/>
            <person name="Pitluck S."/>
            <person name="Ivanova N."/>
            <person name="Mavromatis K."/>
            <person name="Mikhailova N."/>
            <person name="Pati A."/>
            <person name="Chen A."/>
            <person name="Palaniappan K."/>
            <person name="Hauser L."/>
            <person name="Chang Y.J."/>
            <person name="Jeffries C.D."/>
            <person name="Munk C."/>
            <person name="Kiss H."/>
            <person name="Chain P."/>
            <person name="Han C."/>
            <person name="Brettin T."/>
            <person name="Detter J.C."/>
            <person name="Schuler E."/>
            <person name="Goker M."/>
            <person name="Rohde M."/>
            <person name="Bristow J."/>
            <person name="Eisen J.A."/>
            <person name="Markowitz V."/>
            <person name="Hugenholtz P."/>
            <person name="Kyrpides N.C."/>
            <person name="Klenk H.P."/>
        </authorList>
    </citation>
    <scope>NUCLEOTIDE SEQUENCE [LARGE SCALE GENOMIC DNA]</scope>
    <source>
        <strain evidence="6 7">DSM 5692</strain>
    </source>
</reference>
<evidence type="ECO:0000313" key="7">
    <source>
        <dbReference type="Proteomes" id="UP000001052"/>
    </source>
</evidence>
<keyword evidence="3" id="KW-0408">Iron</keyword>
<protein>
    <submittedName>
        <fullName evidence="6">HhH-GPD family protein</fullName>
    </submittedName>
</protein>
<dbReference type="SMART" id="SM00478">
    <property type="entry name" value="ENDO3c"/>
    <property type="match status" value="1"/>
</dbReference>
<dbReference type="PIRSF" id="PIRSF001435">
    <property type="entry name" value="Nth"/>
    <property type="match status" value="1"/>
</dbReference>
<evidence type="ECO:0000256" key="2">
    <source>
        <dbReference type="ARBA" id="ARBA00022723"/>
    </source>
</evidence>
<dbReference type="CDD" id="cd00056">
    <property type="entry name" value="ENDO3c"/>
    <property type="match status" value="1"/>
</dbReference>
<name>C8X4U4_DESRD</name>
<dbReference type="GO" id="GO:0046872">
    <property type="term" value="F:metal ion binding"/>
    <property type="evidence" value="ECO:0007669"/>
    <property type="project" value="UniProtKB-KW"/>
</dbReference>
<dbReference type="InterPro" id="IPR011257">
    <property type="entry name" value="DNA_glycosylase"/>
</dbReference>
<dbReference type="AlphaFoldDB" id="C8X4U4"/>
<dbReference type="Gene3D" id="1.10.1670.10">
    <property type="entry name" value="Helix-hairpin-Helix base-excision DNA repair enzymes (C-terminal)"/>
    <property type="match status" value="1"/>
</dbReference>
<dbReference type="Proteomes" id="UP000001052">
    <property type="component" value="Chromosome"/>
</dbReference>
<dbReference type="Pfam" id="PF00730">
    <property type="entry name" value="HhH-GPD"/>
    <property type="match status" value="1"/>
</dbReference>
<dbReference type="GO" id="GO:0006284">
    <property type="term" value="P:base-excision repair"/>
    <property type="evidence" value="ECO:0007669"/>
    <property type="project" value="InterPro"/>
</dbReference>
<sequence>MQSRQTYLLNMHAAMLDALGPSHWWPGETPFEIVLGAILTQNTNWENVRRALNALRAQNLLSAPALAALDTEELAALIRPAGYYRVKAGRIKNFLRFFEHEAGFDFTVLQALPTPEIRERLLGVNGIGPETADSIALYALDKPTFVVDTYTARIFGRHGQIPEEISYADLQAYFTEALPEDTALFNEFHAQIVRVGKHWCKKKQPQCHRCPLEPFLPL</sequence>
<dbReference type="HOGENOM" id="CLU_012862_6_0_7"/>
<dbReference type="eggNOG" id="COG2231">
    <property type="taxonomic scope" value="Bacteria"/>
</dbReference>
<dbReference type="EMBL" id="CP001734">
    <property type="protein sequence ID" value="ACV69441.1"/>
    <property type="molecule type" value="Genomic_DNA"/>
</dbReference>
<dbReference type="PANTHER" id="PTHR10359:SF19">
    <property type="entry name" value="DNA REPAIR GLYCOSYLASE MJ1434-RELATED"/>
    <property type="match status" value="1"/>
</dbReference>
<reference evidence="7" key="1">
    <citation type="submission" date="2009-09" db="EMBL/GenBank/DDBJ databases">
        <title>The complete chromosome of Desulfohalobium retbaense DSM 5692.</title>
        <authorList>
            <consortium name="US DOE Joint Genome Institute (JGI-PGF)"/>
            <person name="Lucas S."/>
            <person name="Copeland A."/>
            <person name="Lapidus A."/>
            <person name="Glavina del Rio T."/>
            <person name="Dalin E."/>
            <person name="Tice H."/>
            <person name="Bruce D."/>
            <person name="Goodwin L."/>
            <person name="Pitluck S."/>
            <person name="Kyrpides N."/>
            <person name="Mavromatis K."/>
            <person name="Ivanova N."/>
            <person name="Mikhailova N."/>
            <person name="Munk A.C."/>
            <person name="Brettin T."/>
            <person name="Detter J.C."/>
            <person name="Han C."/>
            <person name="Tapia R."/>
            <person name="Larimer F."/>
            <person name="Land M."/>
            <person name="Hauser L."/>
            <person name="Markowitz V."/>
            <person name="Cheng J.-F."/>
            <person name="Hugenholtz P."/>
            <person name="Woyke T."/>
            <person name="Wu D."/>
            <person name="Spring S."/>
            <person name="Klenk H.-P."/>
            <person name="Eisen J.A."/>
        </authorList>
    </citation>
    <scope>NUCLEOTIDE SEQUENCE [LARGE SCALE GENOMIC DNA]</scope>
    <source>
        <strain evidence="7">DSM 5692</strain>
    </source>
</reference>
<accession>C8X4U4</accession>
<evidence type="ECO:0000256" key="4">
    <source>
        <dbReference type="ARBA" id="ARBA00023014"/>
    </source>
</evidence>
<dbReference type="SUPFAM" id="SSF48150">
    <property type="entry name" value="DNA-glycosylase"/>
    <property type="match status" value="1"/>
</dbReference>
<proteinExistence type="predicted"/>
<keyword evidence="1" id="KW-0004">4Fe-4S</keyword>
<organism evidence="6 7">
    <name type="scientific">Desulfohalobium retbaense (strain ATCC 49708 / DSM 5692 / JCM 16813 / HR100)</name>
    <dbReference type="NCBI Taxonomy" id="485915"/>
    <lineage>
        <taxon>Bacteria</taxon>
        <taxon>Pseudomonadati</taxon>
        <taxon>Thermodesulfobacteriota</taxon>
        <taxon>Desulfovibrionia</taxon>
        <taxon>Desulfovibrionales</taxon>
        <taxon>Desulfohalobiaceae</taxon>
        <taxon>Desulfohalobium</taxon>
    </lineage>
</organism>
<dbReference type="RefSeq" id="WP_015752582.1">
    <property type="nucleotide sequence ID" value="NC_013223.1"/>
</dbReference>
<feature type="domain" description="HhH-GPD" evidence="5">
    <location>
        <begin position="39"/>
        <end position="198"/>
    </location>
</feature>
<evidence type="ECO:0000259" key="5">
    <source>
        <dbReference type="SMART" id="SM00478"/>
    </source>
</evidence>
<keyword evidence="2" id="KW-0479">Metal-binding</keyword>
<evidence type="ECO:0000256" key="1">
    <source>
        <dbReference type="ARBA" id="ARBA00022485"/>
    </source>
</evidence>
<dbReference type="GO" id="GO:0003824">
    <property type="term" value="F:catalytic activity"/>
    <property type="evidence" value="ECO:0007669"/>
    <property type="project" value="InterPro"/>
</dbReference>
<dbReference type="Gene3D" id="1.10.340.30">
    <property type="entry name" value="Hypothetical protein, domain 2"/>
    <property type="match status" value="1"/>
</dbReference>
<dbReference type="STRING" id="485915.Dret_2157"/>
<gene>
    <name evidence="6" type="ordered locus">Dret_2157</name>
</gene>
<evidence type="ECO:0000313" key="6">
    <source>
        <dbReference type="EMBL" id="ACV69441.1"/>
    </source>
</evidence>
<dbReference type="InterPro" id="IPR023170">
    <property type="entry name" value="HhH_base_excis_C"/>
</dbReference>
<keyword evidence="4" id="KW-0411">Iron-sulfur</keyword>
<dbReference type="KEGG" id="drt:Dret_2157"/>
<dbReference type="GO" id="GO:0051539">
    <property type="term" value="F:4 iron, 4 sulfur cluster binding"/>
    <property type="evidence" value="ECO:0007669"/>
    <property type="project" value="UniProtKB-KW"/>
</dbReference>
<dbReference type="OrthoDB" id="9802365at2"/>
<dbReference type="InterPro" id="IPR003265">
    <property type="entry name" value="HhH-GPD_domain"/>
</dbReference>
<dbReference type="PANTHER" id="PTHR10359">
    <property type="entry name" value="A/G-SPECIFIC ADENINE GLYCOSYLASE/ENDONUCLEASE III"/>
    <property type="match status" value="1"/>
</dbReference>